<evidence type="ECO:0000256" key="2">
    <source>
        <dbReference type="SAM" id="SignalP"/>
    </source>
</evidence>
<feature type="compositionally biased region" description="Polar residues" evidence="1">
    <location>
        <begin position="311"/>
        <end position="322"/>
    </location>
</feature>
<keyword evidence="4" id="KW-1185">Reference proteome</keyword>
<proteinExistence type="predicted"/>
<feature type="compositionally biased region" description="Basic and acidic residues" evidence="1">
    <location>
        <begin position="140"/>
        <end position="153"/>
    </location>
</feature>
<evidence type="ECO:0000313" key="4">
    <source>
        <dbReference type="Proteomes" id="UP001365542"/>
    </source>
</evidence>
<feature type="chain" id="PRO_5043698774" evidence="2">
    <location>
        <begin position="21"/>
        <end position="413"/>
    </location>
</feature>
<protein>
    <submittedName>
        <fullName evidence="3">Uncharacterized protein</fullName>
    </submittedName>
</protein>
<sequence length="413" mass="46678">MKFTAEIAVSILLFAASCTAGPIDTRAIEAAGKKKYDCSQVCNNFSTRDVSAAGKKKCKCPEPDQSQDQVEPRDVNAEGKKKKKYKCPAPETDQGQDQVEPRDVNAEGKKKKKKYKCPAPEDDQGQDQVEPRDVSAAGKNRYESPYEHGHAQARDVSAAGKDRYESPYEHGHAQARDVKASHWHHRHHDHYYGDYDDYLGHIAPHLDLVGVIGRDVESAGKNSYSHDHIQARHSAATEKSAKDQAIERAKERHANQTRIDFLNSVPAESFEKMRTTRRKLHQAFDKLWKGDVPEMAKLPEAGHQHDGKTPAKNNTEPRPTTTKGWYIHWASHHNLPADKLKILNDTKPSEFDALKGKNTKEKLIAEGKMLKMDDKVKFFEDKVPAAVYAELDKLKETARNFRQSIKKMEKPKL</sequence>
<reference evidence="3 4" key="1">
    <citation type="submission" date="2019-10" db="EMBL/GenBank/DDBJ databases">
        <authorList>
            <person name="Palmer J.M."/>
        </authorList>
    </citation>
    <scope>NUCLEOTIDE SEQUENCE [LARGE SCALE GENOMIC DNA]</scope>
    <source>
        <strain evidence="3 4">TWF694</strain>
    </source>
</reference>
<feature type="compositionally biased region" description="Basic and acidic residues" evidence="1">
    <location>
        <begin position="300"/>
        <end position="309"/>
    </location>
</feature>
<name>A0AAV9XQZ3_9PEZI</name>
<dbReference type="AlphaFoldDB" id="A0AAV9XQZ3"/>
<feature type="compositionally biased region" description="Basic and acidic residues" evidence="1">
    <location>
        <begin position="70"/>
        <end position="79"/>
    </location>
</feature>
<feature type="region of interest" description="Disordered" evidence="1">
    <location>
        <begin position="49"/>
        <end position="160"/>
    </location>
</feature>
<dbReference type="Proteomes" id="UP001365542">
    <property type="component" value="Unassembled WGS sequence"/>
</dbReference>
<organism evidence="3 4">
    <name type="scientific">Orbilia ellipsospora</name>
    <dbReference type="NCBI Taxonomy" id="2528407"/>
    <lineage>
        <taxon>Eukaryota</taxon>
        <taxon>Fungi</taxon>
        <taxon>Dikarya</taxon>
        <taxon>Ascomycota</taxon>
        <taxon>Pezizomycotina</taxon>
        <taxon>Orbiliomycetes</taxon>
        <taxon>Orbiliales</taxon>
        <taxon>Orbiliaceae</taxon>
        <taxon>Orbilia</taxon>
    </lineage>
</organism>
<accession>A0AAV9XQZ3</accession>
<dbReference type="EMBL" id="JAVHJO010000001">
    <property type="protein sequence ID" value="KAK6543921.1"/>
    <property type="molecule type" value="Genomic_DNA"/>
</dbReference>
<dbReference type="PROSITE" id="PS51257">
    <property type="entry name" value="PROKAR_LIPOPROTEIN"/>
    <property type="match status" value="1"/>
</dbReference>
<feature type="compositionally biased region" description="Basic and acidic residues" evidence="1">
    <location>
        <begin position="99"/>
        <end position="108"/>
    </location>
</feature>
<gene>
    <name evidence="3" type="ORF">TWF694_000639</name>
</gene>
<feature type="signal peptide" evidence="2">
    <location>
        <begin position="1"/>
        <end position="20"/>
    </location>
</feature>
<evidence type="ECO:0000256" key="1">
    <source>
        <dbReference type="SAM" id="MobiDB-lite"/>
    </source>
</evidence>
<comment type="caution">
    <text evidence="3">The sequence shown here is derived from an EMBL/GenBank/DDBJ whole genome shotgun (WGS) entry which is preliminary data.</text>
</comment>
<keyword evidence="2" id="KW-0732">Signal</keyword>
<feature type="region of interest" description="Disordered" evidence="1">
    <location>
        <begin position="300"/>
        <end position="322"/>
    </location>
</feature>
<evidence type="ECO:0000313" key="3">
    <source>
        <dbReference type="EMBL" id="KAK6543921.1"/>
    </source>
</evidence>